<evidence type="ECO:0000256" key="1">
    <source>
        <dbReference type="SAM" id="Phobius"/>
    </source>
</evidence>
<dbReference type="AlphaFoldDB" id="A0A934HRI9"/>
<dbReference type="Proteomes" id="UP000622687">
    <property type="component" value="Unassembled WGS sequence"/>
</dbReference>
<accession>A0A934HRI9</accession>
<gene>
    <name evidence="2" type="ORF">I6U51_04575</name>
</gene>
<organism evidence="2 3">
    <name type="scientific">Clostridium aciditolerans</name>
    <dbReference type="NCBI Taxonomy" id="339861"/>
    <lineage>
        <taxon>Bacteria</taxon>
        <taxon>Bacillati</taxon>
        <taxon>Bacillota</taxon>
        <taxon>Clostridia</taxon>
        <taxon>Eubacteriales</taxon>
        <taxon>Clostridiaceae</taxon>
        <taxon>Clostridium</taxon>
    </lineage>
</organism>
<reference evidence="2" key="1">
    <citation type="submission" date="2020-12" db="EMBL/GenBank/DDBJ databases">
        <title>Clostridium thailandense sp. nov., a novel acetogenic bacterium isolated from peat land soil in Thailand.</title>
        <authorList>
            <person name="Chaikitkaew S."/>
            <person name="Birkeland N.K."/>
        </authorList>
    </citation>
    <scope>NUCLEOTIDE SEQUENCE</scope>
    <source>
        <strain evidence="2">DSM 17425</strain>
    </source>
</reference>
<feature type="transmembrane region" description="Helical" evidence="1">
    <location>
        <begin position="43"/>
        <end position="65"/>
    </location>
</feature>
<comment type="caution">
    <text evidence="2">The sequence shown here is derived from an EMBL/GenBank/DDBJ whole genome shotgun (WGS) entry which is preliminary data.</text>
</comment>
<dbReference type="EMBL" id="JAEEGB010000005">
    <property type="protein sequence ID" value="MBI6871983.1"/>
    <property type="molecule type" value="Genomic_DNA"/>
</dbReference>
<feature type="transmembrane region" description="Helical" evidence="1">
    <location>
        <begin position="7"/>
        <end position="37"/>
    </location>
</feature>
<evidence type="ECO:0000313" key="2">
    <source>
        <dbReference type="EMBL" id="MBI6871983.1"/>
    </source>
</evidence>
<keyword evidence="3" id="KW-1185">Reference proteome</keyword>
<dbReference type="RefSeq" id="WP_211141415.1">
    <property type="nucleotide sequence ID" value="NZ_JAEEGB010000005.1"/>
</dbReference>
<name>A0A934HRI9_9CLOT</name>
<keyword evidence="1" id="KW-0472">Membrane</keyword>
<evidence type="ECO:0000313" key="3">
    <source>
        <dbReference type="Proteomes" id="UP000622687"/>
    </source>
</evidence>
<sequence length="72" mass="7976">MLHLLFLISMLIFGVVVFALSVAALPIIAVVIAVGLVFSVISIIFKFVFGGPLFVIMIICAIVYFSNRKRRF</sequence>
<keyword evidence="1" id="KW-1133">Transmembrane helix</keyword>
<proteinExistence type="predicted"/>
<keyword evidence="1" id="KW-0812">Transmembrane</keyword>
<protein>
    <submittedName>
        <fullName evidence="2">Uncharacterized protein</fullName>
    </submittedName>
</protein>